<sequence>MTIQLTGVQPLTCWTSVFDSFALLTLCLALPFPAKFNYPQPSPKLHDPAKVFQICKFQSQPTPVNFPIEIYRPSQLCKPGSTFADSQEIDCQLSFSTRPWTSRYWPSVR</sequence>
<dbReference type="EMBL" id="GISG01019163">
    <property type="protein sequence ID" value="MBA4618160.1"/>
    <property type="molecule type" value="Transcribed_RNA"/>
</dbReference>
<evidence type="ECO:0000313" key="1">
    <source>
        <dbReference type="EMBL" id="MBA4618160.1"/>
    </source>
</evidence>
<dbReference type="AlphaFoldDB" id="A0A7C9CHL1"/>
<protein>
    <submittedName>
        <fullName evidence="1">Uncharacterized protein</fullName>
    </submittedName>
</protein>
<reference evidence="1" key="1">
    <citation type="journal article" date="2013" name="J. Plant Res.">
        <title>Effect of fungi and light on seed germination of three Opuntia species from semiarid lands of central Mexico.</title>
        <authorList>
            <person name="Delgado-Sanchez P."/>
            <person name="Jimenez-Bremont J.F."/>
            <person name="Guerrero-Gonzalez Mde L."/>
            <person name="Flores J."/>
        </authorList>
    </citation>
    <scope>NUCLEOTIDE SEQUENCE</scope>
    <source>
        <tissue evidence="1">Cladode</tissue>
    </source>
</reference>
<organism evidence="1">
    <name type="scientific">Opuntia streptacantha</name>
    <name type="common">Prickly pear cactus</name>
    <name type="synonym">Opuntia cardona</name>
    <dbReference type="NCBI Taxonomy" id="393608"/>
    <lineage>
        <taxon>Eukaryota</taxon>
        <taxon>Viridiplantae</taxon>
        <taxon>Streptophyta</taxon>
        <taxon>Embryophyta</taxon>
        <taxon>Tracheophyta</taxon>
        <taxon>Spermatophyta</taxon>
        <taxon>Magnoliopsida</taxon>
        <taxon>eudicotyledons</taxon>
        <taxon>Gunneridae</taxon>
        <taxon>Pentapetalae</taxon>
        <taxon>Caryophyllales</taxon>
        <taxon>Cactineae</taxon>
        <taxon>Cactaceae</taxon>
        <taxon>Opuntioideae</taxon>
        <taxon>Opuntia</taxon>
    </lineage>
</organism>
<reference evidence="1" key="2">
    <citation type="submission" date="2020-07" db="EMBL/GenBank/DDBJ databases">
        <authorList>
            <person name="Vera ALvarez R."/>
            <person name="Arias-Moreno D.M."/>
            <person name="Jimenez-Jacinto V."/>
            <person name="Jimenez-Bremont J.F."/>
            <person name="Swaminathan K."/>
            <person name="Moose S.P."/>
            <person name="Guerrero-Gonzalez M.L."/>
            <person name="Marino-Ramirez L."/>
            <person name="Landsman D."/>
            <person name="Rodriguez-Kessler M."/>
            <person name="Delgado-Sanchez P."/>
        </authorList>
    </citation>
    <scope>NUCLEOTIDE SEQUENCE</scope>
    <source>
        <tissue evidence="1">Cladode</tissue>
    </source>
</reference>
<accession>A0A7C9CHL1</accession>
<name>A0A7C9CHL1_OPUST</name>
<proteinExistence type="predicted"/>